<sequence>MWETQLRNMLNDQAETIQQESTVANEVMTKIQSGTRKRMKGRKRLLIGLISCSILIFTGGVYADQLYHYWKTPRSAEEVKKTEELNKELEAKRESVDEAIAKAFGISLTNYSSIDANGLFKSETVHPLLPIVSDIMDQQQINDRKPSVYMNAQTEQEGYIFEDKTKSYVVHMIKKDEAGEWQIVSVQEMQKKE</sequence>
<reference evidence="4" key="1">
    <citation type="submission" date="2015-07" db="EMBL/GenBank/DDBJ databases">
        <title>Genome sequencing project for genomic taxonomy and phylogenomics of Bacillus-like bacteria.</title>
        <authorList>
            <person name="Liu B."/>
            <person name="Wang J."/>
            <person name="Zhu Y."/>
            <person name="Liu G."/>
            <person name="Chen Q."/>
            <person name="Chen Z."/>
            <person name="Lan J."/>
            <person name="Che J."/>
            <person name="Ge C."/>
            <person name="Shi H."/>
            <person name="Pan Z."/>
            <person name="Liu X."/>
        </authorList>
    </citation>
    <scope>NUCLEOTIDE SEQUENCE [LARGE SCALE GENOMIC DNA]</scope>
    <source>
        <strain evidence="4">DSM 9887</strain>
    </source>
</reference>
<evidence type="ECO:0000313" key="3">
    <source>
        <dbReference type="EMBL" id="KNB69614.1"/>
    </source>
</evidence>
<accession>A0A0K9YLP3</accession>
<dbReference type="PATRIC" id="fig|54915.3.peg.4696"/>
<reference evidence="2 5" key="3">
    <citation type="submission" date="2019-06" db="EMBL/GenBank/DDBJ databases">
        <title>Whole genome shotgun sequence of Brevibacillus reuszeri NBRC 15719.</title>
        <authorList>
            <person name="Hosoyama A."/>
            <person name="Uohara A."/>
            <person name="Ohji S."/>
            <person name="Ichikawa N."/>
        </authorList>
    </citation>
    <scope>NUCLEOTIDE SEQUENCE [LARGE SCALE GENOMIC DNA]</scope>
    <source>
        <strain evidence="2 5">NBRC 15719</strain>
    </source>
</reference>
<keyword evidence="1" id="KW-1133">Transmembrane helix</keyword>
<evidence type="ECO:0000313" key="4">
    <source>
        <dbReference type="Proteomes" id="UP000036834"/>
    </source>
</evidence>
<dbReference type="EMBL" id="BJON01000020">
    <property type="protein sequence ID" value="GED71325.1"/>
    <property type="molecule type" value="Genomic_DNA"/>
</dbReference>
<name>A0A0K9YLP3_9BACL</name>
<dbReference type="AlphaFoldDB" id="A0A0K9YLP3"/>
<organism evidence="3 4">
    <name type="scientific">Brevibacillus reuszeri</name>
    <dbReference type="NCBI Taxonomy" id="54915"/>
    <lineage>
        <taxon>Bacteria</taxon>
        <taxon>Bacillati</taxon>
        <taxon>Bacillota</taxon>
        <taxon>Bacilli</taxon>
        <taxon>Bacillales</taxon>
        <taxon>Paenibacillaceae</taxon>
        <taxon>Brevibacillus</taxon>
    </lineage>
</organism>
<reference evidence="3" key="2">
    <citation type="submission" date="2015-07" db="EMBL/GenBank/DDBJ databases">
        <title>MeaNS - Measles Nucleotide Surveillance Program.</title>
        <authorList>
            <person name="Tran T."/>
            <person name="Druce J."/>
        </authorList>
    </citation>
    <scope>NUCLEOTIDE SEQUENCE</scope>
    <source>
        <strain evidence="3">DSM 9887</strain>
    </source>
</reference>
<evidence type="ECO:0000313" key="2">
    <source>
        <dbReference type="EMBL" id="GED71325.1"/>
    </source>
</evidence>
<evidence type="ECO:0000256" key="1">
    <source>
        <dbReference type="SAM" id="Phobius"/>
    </source>
</evidence>
<feature type="transmembrane region" description="Helical" evidence="1">
    <location>
        <begin position="45"/>
        <end position="63"/>
    </location>
</feature>
<keyword evidence="1" id="KW-0472">Membrane</keyword>
<dbReference type="OrthoDB" id="2476313at2"/>
<dbReference type="RefSeq" id="WP_049741640.1">
    <property type="nucleotide sequence ID" value="NZ_BJON01000020.1"/>
</dbReference>
<protein>
    <submittedName>
        <fullName evidence="3">Uncharacterized protein</fullName>
    </submittedName>
</protein>
<keyword evidence="1" id="KW-0812">Transmembrane</keyword>
<dbReference type="STRING" id="54915.ADS79_27540"/>
<proteinExistence type="predicted"/>
<gene>
    <name evidence="3" type="ORF">ADS79_27540</name>
    <name evidence="2" type="ORF">BRE01_50270</name>
</gene>
<evidence type="ECO:0000313" key="5">
    <source>
        <dbReference type="Proteomes" id="UP000319578"/>
    </source>
</evidence>
<dbReference type="Proteomes" id="UP000319578">
    <property type="component" value="Unassembled WGS sequence"/>
</dbReference>
<dbReference type="EMBL" id="LGIQ01000011">
    <property type="protein sequence ID" value="KNB69614.1"/>
    <property type="molecule type" value="Genomic_DNA"/>
</dbReference>
<comment type="caution">
    <text evidence="3">The sequence shown here is derived from an EMBL/GenBank/DDBJ whole genome shotgun (WGS) entry which is preliminary data.</text>
</comment>
<keyword evidence="5" id="KW-1185">Reference proteome</keyword>
<dbReference type="Proteomes" id="UP000036834">
    <property type="component" value="Unassembled WGS sequence"/>
</dbReference>